<dbReference type="Proteomes" id="UP000439113">
    <property type="component" value="Unassembled WGS sequence"/>
</dbReference>
<sequence>MKYVPPLGSTDLEASYVQGNAAVGLAGSIPTARGFEVVQREIVNAILLDGLTPNDADLTQLRQLFGARLKKSGGIVTGLLTLQGGLMVTGRAITSNDTLDSDDYSGTIQATGSATGQTFHLPTPASSGGARFRWINGSSANWNLTTSAGQIVNTTWTGVTMVSRPGTVMDFECDGASWLLVAGNGLAAGSCGFRMFGAPADIPSGILTNLTGWPSMTISGISGSVDQSAGNFNAAAGDAGDWIFTAGANTNGASNNERILIFQNSAAIANQALSVSGTPIANLDPNCCSGVIRVSAGDTVYAKYYHDAGSTQAMGNNSINFFSGFRVGI</sequence>
<evidence type="ECO:0000313" key="2">
    <source>
        <dbReference type="Proteomes" id="UP000439113"/>
    </source>
</evidence>
<name>A0A6N8DQZ5_RHOAC</name>
<dbReference type="RefSeq" id="WP_155447723.1">
    <property type="nucleotide sequence ID" value="NZ_JAOQNR010000024.1"/>
</dbReference>
<protein>
    <submittedName>
        <fullName evidence="1">Uncharacterized protein</fullName>
    </submittedName>
</protein>
<reference evidence="1 2" key="1">
    <citation type="submission" date="2019-11" db="EMBL/GenBank/DDBJ databases">
        <title>Whole-genome sequence of a Rhodoblastus acidophilus DSM 142.</title>
        <authorList>
            <person name="Kyndt J.A."/>
            <person name="Meyer T.E."/>
        </authorList>
    </citation>
    <scope>NUCLEOTIDE SEQUENCE [LARGE SCALE GENOMIC DNA]</scope>
    <source>
        <strain evidence="1 2">DSM 142</strain>
    </source>
</reference>
<accession>A0A6N8DQZ5</accession>
<gene>
    <name evidence="1" type="ORF">GJ654_18845</name>
</gene>
<dbReference type="AlphaFoldDB" id="A0A6N8DQZ5"/>
<proteinExistence type="predicted"/>
<comment type="caution">
    <text evidence="1">The sequence shown here is derived from an EMBL/GenBank/DDBJ whole genome shotgun (WGS) entry which is preliminary data.</text>
</comment>
<dbReference type="OrthoDB" id="5465473at2"/>
<evidence type="ECO:0000313" key="1">
    <source>
        <dbReference type="EMBL" id="MTV33042.1"/>
    </source>
</evidence>
<dbReference type="EMBL" id="WNKS01000025">
    <property type="protein sequence ID" value="MTV33042.1"/>
    <property type="molecule type" value="Genomic_DNA"/>
</dbReference>
<organism evidence="1 2">
    <name type="scientific">Rhodoblastus acidophilus</name>
    <name type="common">Rhodopseudomonas acidophila</name>
    <dbReference type="NCBI Taxonomy" id="1074"/>
    <lineage>
        <taxon>Bacteria</taxon>
        <taxon>Pseudomonadati</taxon>
        <taxon>Pseudomonadota</taxon>
        <taxon>Alphaproteobacteria</taxon>
        <taxon>Hyphomicrobiales</taxon>
        <taxon>Rhodoblastaceae</taxon>
        <taxon>Rhodoblastus</taxon>
    </lineage>
</organism>